<dbReference type="Proteomes" id="UP000238415">
    <property type="component" value="Unassembled WGS sequence"/>
</dbReference>
<dbReference type="InterPro" id="IPR009366">
    <property type="entry name" value="Protein_Veg"/>
</dbReference>
<dbReference type="Pfam" id="PF06257">
    <property type="entry name" value="VEG"/>
    <property type="match status" value="1"/>
</dbReference>
<dbReference type="OrthoDB" id="5469at2"/>
<name>A0A2T0ATU6_9FIRM</name>
<gene>
    <name evidence="1" type="ORF">MOHU_09950</name>
</gene>
<dbReference type="PIRSF" id="PIRSF037257">
    <property type="entry name" value="DUF1021"/>
    <property type="match status" value="1"/>
</dbReference>
<dbReference type="PANTHER" id="PTHR40026">
    <property type="entry name" value="PROTEIN VEG"/>
    <property type="match status" value="1"/>
</dbReference>
<accession>A0A2T0ATU6</accession>
<dbReference type="EMBL" id="PVXM01000015">
    <property type="protein sequence ID" value="PRR73855.1"/>
    <property type="molecule type" value="Genomic_DNA"/>
</dbReference>
<comment type="caution">
    <text evidence="1">The sequence shown here is derived from an EMBL/GenBank/DDBJ whole genome shotgun (WGS) entry which is preliminary data.</text>
</comment>
<dbReference type="RefSeq" id="WP_106004990.1">
    <property type="nucleotide sequence ID" value="NZ_CP136418.1"/>
</dbReference>
<organism evidence="1 2">
    <name type="scientific">Neomoorella humiferrea</name>
    <dbReference type="NCBI Taxonomy" id="676965"/>
    <lineage>
        <taxon>Bacteria</taxon>
        <taxon>Bacillati</taxon>
        <taxon>Bacillota</taxon>
        <taxon>Clostridia</taxon>
        <taxon>Neomoorellales</taxon>
        <taxon>Neomoorellaceae</taxon>
        <taxon>Neomoorella</taxon>
    </lineage>
</organism>
<keyword evidence="2" id="KW-1185">Reference proteome</keyword>
<dbReference type="AlphaFoldDB" id="A0A2T0ATU6"/>
<protein>
    <recommendedName>
        <fullName evidence="3">Veg protein</fullName>
    </recommendedName>
</protein>
<evidence type="ECO:0000313" key="2">
    <source>
        <dbReference type="Proteomes" id="UP000238415"/>
    </source>
</evidence>
<dbReference type="Gene3D" id="2.30.30.100">
    <property type="match status" value="1"/>
</dbReference>
<reference evidence="1 2" key="1">
    <citation type="submission" date="2018-03" db="EMBL/GenBank/DDBJ databases">
        <title>Genome sequence of Moorella humiferrea DSM 23265.</title>
        <authorList>
            <person name="Poehlein A."/>
            <person name="Daniel R."/>
        </authorList>
    </citation>
    <scope>NUCLEOTIDE SEQUENCE [LARGE SCALE GENOMIC DNA]</scope>
    <source>
        <strain evidence="1 2">DSM 23265</strain>
    </source>
</reference>
<dbReference type="PANTHER" id="PTHR40026:SF1">
    <property type="entry name" value="PROTEIN VEG"/>
    <property type="match status" value="1"/>
</dbReference>
<proteinExistence type="predicted"/>
<evidence type="ECO:0008006" key="3">
    <source>
        <dbReference type="Google" id="ProtNLM"/>
    </source>
</evidence>
<dbReference type="GO" id="GO:0006355">
    <property type="term" value="P:regulation of DNA-templated transcription"/>
    <property type="evidence" value="ECO:0007669"/>
    <property type="project" value="InterPro"/>
</dbReference>
<evidence type="ECO:0000313" key="1">
    <source>
        <dbReference type="EMBL" id="PRR73855.1"/>
    </source>
</evidence>
<sequence>MAGKEVLATIREDLEARVGQKVRLRANRGRKKILEKTGILEKTYPNIFVIRLEESRSPERRISFSYTDVLTNTVELTIEGENGIKRLGTRG</sequence>